<accession>A0A1B7TI06</accession>
<dbReference type="HAMAP" id="MF_00135">
    <property type="entry name" value="PRAI"/>
    <property type="match status" value="1"/>
</dbReference>
<keyword evidence="6" id="KW-0822">Tryptophan biosynthesis</keyword>
<dbReference type="Proteomes" id="UP000092321">
    <property type="component" value="Unassembled WGS sequence"/>
</dbReference>
<dbReference type="InterPro" id="IPR013785">
    <property type="entry name" value="Aldolase_TIM"/>
</dbReference>
<organism evidence="10 11">
    <name type="scientific">Hanseniaspora valbyensis NRRL Y-1626</name>
    <dbReference type="NCBI Taxonomy" id="766949"/>
    <lineage>
        <taxon>Eukaryota</taxon>
        <taxon>Fungi</taxon>
        <taxon>Dikarya</taxon>
        <taxon>Ascomycota</taxon>
        <taxon>Saccharomycotina</taxon>
        <taxon>Saccharomycetes</taxon>
        <taxon>Saccharomycodales</taxon>
        <taxon>Saccharomycodaceae</taxon>
        <taxon>Hanseniaspora</taxon>
    </lineage>
</organism>
<dbReference type="CDD" id="cd00405">
    <property type="entry name" value="PRAI"/>
    <property type="match status" value="1"/>
</dbReference>
<dbReference type="InterPro" id="IPR011060">
    <property type="entry name" value="RibuloseP-bd_barrel"/>
</dbReference>
<protein>
    <recommendedName>
        <fullName evidence="4">N-(5'-phosphoribosyl)anthranilate isomerase</fullName>
        <ecNumber evidence="3">5.3.1.24</ecNumber>
    </recommendedName>
</protein>
<evidence type="ECO:0000256" key="8">
    <source>
        <dbReference type="ARBA" id="ARBA00023235"/>
    </source>
</evidence>
<reference evidence="11" key="1">
    <citation type="journal article" date="2016" name="Proc. Natl. Acad. Sci. U.S.A.">
        <title>Comparative genomics of biotechnologically important yeasts.</title>
        <authorList>
            <person name="Riley R."/>
            <person name="Haridas S."/>
            <person name="Wolfe K.H."/>
            <person name="Lopes M.R."/>
            <person name="Hittinger C.T."/>
            <person name="Goeker M."/>
            <person name="Salamov A.A."/>
            <person name="Wisecaver J.H."/>
            <person name="Long T.M."/>
            <person name="Calvey C.H."/>
            <person name="Aerts A.L."/>
            <person name="Barry K.W."/>
            <person name="Choi C."/>
            <person name="Clum A."/>
            <person name="Coughlan A.Y."/>
            <person name="Deshpande S."/>
            <person name="Douglass A.P."/>
            <person name="Hanson S.J."/>
            <person name="Klenk H.-P."/>
            <person name="LaButti K.M."/>
            <person name="Lapidus A."/>
            <person name="Lindquist E.A."/>
            <person name="Lipzen A.M."/>
            <person name="Meier-Kolthoff J.P."/>
            <person name="Ohm R.A."/>
            <person name="Otillar R.P."/>
            <person name="Pangilinan J.L."/>
            <person name="Peng Y."/>
            <person name="Rokas A."/>
            <person name="Rosa C.A."/>
            <person name="Scheuner C."/>
            <person name="Sibirny A.A."/>
            <person name="Slot J.C."/>
            <person name="Stielow J.B."/>
            <person name="Sun H."/>
            <person name="Kurtzman C.P."/>
            <person name="Blackwell M."/>
            <person name="Grigoriev I.V."/>
            <person name="Jeffries T.W."/>
        </authorList>
    </citation>
    <scope>NUCLEOTIDE SEQUENCE [LARGE SCALE GENOMIC DNA]</scope>
    <source>
        <strain evidence="11">NRRL Y-1626</strain>
    </source>
</reference>
<dbReference type="InterPro" id="IPR001240">
    <property type="entry name" value="PRAI_dom"/>
</dbReference>
<gene>
    <name evidence="10" type="ORF">HANVADRAFT_51671</name>
</gene>
<keyword evidence="11" id="KW-1185">Reference proteome</keyword>
<evidence type="ECO:0000313" key="11">
    <source>
        <dbReference type="Proteomes" id="UP000092321"/>
    </source>
</evidence>
<dbReference type="InterPro" id="IPR044643">
    <property type="entry name" value="TrpF_fam"/>
</dbReference>
<dbReference type="AlphaFoldDB" id="A0A1B7TI06"/>
<comment type="caution">
    <text evidence="10">The sequence shown here is derived from an EMBL/GenBank/DDBJ whole genome shotgun (WGS) entry which is preliminary data.</text>
</comment>
<dbReference type="UniPathway" id="UPA00035">
    <property type="reaction ID" value="UER00042"/>
</dbReference>
<dbReference type="EC" id="5.3.1.24" evidence="3"/>
<proteinExistence type="inferred from homology"/>
<dbReference type="GO" id="GO:0004640">
    <property type="term" value="F:phosphoribosylanthranilate isomerase activity"/>
    <property type="evidence" value="ECO:0007669"/>
    <property type="project" value="UniProtKB-EC"/>
</dbReference>
<name>A0A1B7TI06_9ASCO</name>
<comment type="similarity">
    <text evidence="2">Belongs to the TrpF family.</text>
</comment>
<evidence type="ECO:0000256" key="3">
    <source>
        <dbReference type="ARBA" id="ARBA00012572"/>
    </source>
</evidence>
<dbReference type="EMBL" id="LXPE01000004">
    <property type="protein sequence ID" value="OBA28377.1"/>
    <property type="molecule type" value="Genomic_DNA"/>
</dbReference>
<evidence type="ECO:0000256" key="4">
    <source>
        <dbReference type="ARBA" id="ARBA00022272"/>
    </source>
</evidence>
<sequence>MVEQKVVIKKCCGLKQITDIEYILGNNHVFKYTHLGIILVPNKGRSFPLENSNKLKELVKKNQDNINIVGVVQKQSFEDIDNIISNNELPLTHIQIHDSSDEWFELILKLHEKFPHLNFIKRFVFPKDCEILDELINTDKYDKLLPNLRTKVSILFDSESGGNGEIQDWEGINDYLNKTVKVDNENFKVIIAGGLTPENVAKCINQIEKINGIDISGGLENKEVVGLKDRNKVEMFALNSNI</sequence>
<feature type="domain" description="N-(5'phosphoribosyl) anthranilate isomerase (PRAI)" evidence="9">
    <location>
        <begin position="10"/>
        <end position="236"/>
    </location>
</feature>
<evidence type="ECO:0000256" key="2">
    <source>
        <dbReference type="ARBA" id="ARBA00007571"/>
    </source>
</evidence>
<dbReference type="Gene3D" id="3.20.20.70">
    <property type="entry name" value="Aldolase class I"/>
    <property type="match status" value="1"/>
</dbReference>
<dbReference type="Pfam" id="PF00697">
    <property type="entry name" value="PRAI"/>
    <property type="match status" value="1"/>
</dbReference>
<evidence type="ECO:0000256" key="6">
    <source>
        <dbReference type="ARBA" id="ARBA00022822"/>
    </source>
</evidence>
<dbReference type="SUPFAM" id="SSF51366">
    <property type="entry name" value="Ribulose-phoshate binding barrel"/>
    <property type="match status" value="1"/>
</dbReference>
<evidence type="ECO:0000256" key="5">
    <source>
        <dbReference type="ARBA" id="ARBA00022605"/>
    </source>
</evidence>
<evidence type="ECO:0000256" key="1">
    <source>
        <dbReference type="ARBA" id="ARBA00004664"/>
    </source>
</evidence>
<dbReference type="PANTHER" id="PTHR42894">
    <property type="entry name" value="N-(5'-PHOSPHORIBOSYL)ANTHRANILATE ISOMERASE"/>
    <property type="match status" value="1"/>
</dbReference>
<dbReference type="OrthoDB" id="524799at2759"/>
<evidence type="ECO:0000313" key="10">
    <source>
        <dbReference type="EMBL" id="OBA28377.1"/>
    </source>
</evidence>
<comment type="pathway">
    <text evidence="1">Amino-acid biosynthesis; L-tryptophan biosynthesis; L-tryptophan from chorismate: step 3/5.</text>
</comment>
<keyword evidence="8" id="KW-0413">Isomerase</keyword>
<keyword evidence="7" id="KW-0057">Aromatic amino acid biosynthesis</keyword>
<dbReference type="PANTHER" id="PTHR42894:SF1">
    <property type="entry name" value="N-(5'-PHOSPHORIBOSYL)ANTHRANILATE ISOMERASE"/>
    <property type="match status" value="1"/>
</dbReference>
<keyword evidence="5" id="KW-0028">Amino-acid biosynthesis</keyword>
<evidence type="ECO:0000256" key="7">
    <source>
        <dbReference type="ARBA" id="ARBA00023141"/>
    </source>
</evidence>
<evidence type="ECO:0000259" key="9">
    <source>
        <dbReference type="Pfam" id="PF00697"/>
    </source>
</evidence>
<dbReference type="GO" id="GO:0000162">
    <property type="term" value="P:L-tryptophan biosynthetic process"/>
    <property type="evidence" value="ECO:0007669"/>
    <property type="project" value="UniProtKB-UniPathway"/>
</dbReference>